<accession>A0A556U409</accession>
<dbReference type="PANTHER" id="PTHR21588:SF23">
    <property type="entry name" value="MICOS COMPLEX SUBUNIT MIC19 ISOFORM X1"/>
    <property type="match status" value="1"/>
</dbReference>
<keyword evidence="8" id="KW-0175">Coiled coil</keyword>
<feature type="compositionally biased region" description="Polar residues" evidence="9">
    <location>
        <begin position="97"/>
        <end position="113"/>
    </location>
</feature>
<evidence type="ECO:0000256" key="6">
    <source>
        <dbReference type="ARBA" id="ARBA00023288"/>
    </source>
</evidence>
<evidence type="ECO:0000256" key="2">
    <source>
        <dbReference type="ARBA" id="ARBA00022792"/>
    </source>
</evidence>
<dbReference type="InterPro" id="IPR007964">
    <property type="entry name" value="MIC19/MIC25"/>
</dbReference>
<dbReference type="GO" id="GO:0007007">
    <property type="term" value="P:inner mitochondrial membrane organization"/>
    <property type="evidence" value="ECO:0007669"/>
    <property type="project" value="TreeGrafter"/>
</dbReference>
<keyword evidence="4" id="KW-0472">Membrane</keyword>
<sequence length="498" mass="54204">MGGSSSSSIHIPLESEDAEGIVLLKGIRLTDRVVDRMKETPSAQDPQSNSSTYSPVTQPVTPQSKTLTPTETSALKLPHPPSYASALVPPPPPPLQESINPLVSKSASASMHSVQKHEVASTSAKSVPPVPPAEPLTITISPVTEPVAVPPPAETVPVVLSPPAEAVAISAPPSTITDTVTTSSPTELKAKPIESSTMALNGDVLSAPSVKAIHLPAPDETIDIPVESSFLSTPDESSPVEHAKLSITPTSEPVAEIELPLLFDTKPPNSIESVKISKDKPTSAVKSSDLSNNLEELLSAVPLPCEDFSVKQVLCPPTEDTPATRPVVEPPNAPVLASLVKTLGPLTFPQDVVKEEYLRKLISEELQKRLQEEKKMAELKIQQQLEEEKAKAEAEAQAKAQQQIQAEVEKMLKKEQLALLQSFKDVIIQKHKNIQDEQLLCQYYKQIQKLEKKERDLVKQDLMYKEQLAKLEQKAAKFTRVTSESFRKGLEETHKRFK</sequence>
<dbReference type="GO" id="GO:0061617">
    <property type="term" value="C:MICOS complex"/>
    <property type="evidence" value="ECO:0007669"/>
    <property type="project" value="InterPro"/>
</dbReference>
<evidence type="ECO:0000313" key="10">
    <source>
        <dbReference type="EMBL" id="TSM52245.1"/>
    </source>
</evidence>
<dbReference type="Pfam" id="PF05300">
    <property type="entry name" value="MIC19_MIC25"/>
    <property type="match status" value="1"/>
</dbReference>
<keyword evidence="11" id="KW-1185">Reference proteome</keyword>
<evidence type="ECO:0000256" key="7">
    <source>
        <dbReference type="ARBA" id="ARBA00034476"/>
    </source>
</evidence>
<dbReference type="InterPro" id="IPR052632">
    <property type="entry name" value="MICOS_subunit_Mic19"/>
</dbReference>
<proteinExistence type="predicted"/>
<evidence type="ECO:0000256" key="8">
    <source>
        <dbReference type="SAM" id="Coils"/>
    </source>
</evidence>
<reference evidence="10 11" key="1">
    <citation type="journal article" date="2019" name="Genome Biol. Evol.">
        <title>Whole-Genome Sequencing of the Giant Devil Catfish, Bagarius yarrelli.</title>
        <authorList>
            <person name="Jiang W."/>
            <person name="Lv Y."/>
            <person name="Cheng L."/>
            <person name="Yang K."/>
            <person name="Chao B."/>
            <person name="Wang X."/>
            <person name="Li Y."/>
            <person name="Pan X."/>
            <person name="You X."/>
            <person name="Zhang Y."/>
            <person name="Yang J."/>
            <person name="Li J."/>
            <person name="Zhang X."/>
            <person name="Liu S."/>
            <person name="Sun C."/>
            <person name="Yang J."/>
            <person name="Shi Q."/>
        </authorList>
    </citation>
    <scope>NUCLEOTIDE SEQUENCE [LARGE SCALE GENOMIC DNA]</scope>
    <source>
        <strain evidence="10">JWS20170419001</strain>
        <tissue evidence="10">Muscle</tissue>
    </source>
</reference>
<feature type="region of interest" description="Disordered" evidence="9">
    <location>
        <begin position="35"/>
        <end position="130"/>
    </location>
</feature>
<keyword evidence="6" id="KW-0449">Lipoprotein</keyword>
<keyword evidence="2" id="KW-0999">Mitochondrion inner membrane</keyword>
<comment type="subcellular location">
    <subcellularLocation>
        <location evidence="7">Mitochondrion inner membrane</location>
        <topology evidence="7">Lipid-anchor</topology>
    </subcellularLocation>
</comment>
<name>A0A556U409_BAGYA</name>
<feature type="compositionally biased region" description="Polar residues" evidence="9">
    <location>
        <begin position="41"/>
        <end position="73"/>
    </location>
</feature>
<dbReference type="Proteomes" id="UP000319801">
    <property type="component" value="Unassembled WGS sequence"/>
</dbReference>
<dbReference type="PANTHER" id="PTHR21588">
    <property type="entry name" value="COILED-COIL-HELIX-COILED-COIL-HELIX DOMAIN CONTAINING 6"/>
    <property type="match status" value="1"/>
</dbReference>
<dbReference type="EMBL" id="VCAZ01000046">
    <property type="protein sequence ID" value="TSM52245.1"/>
    <property type="molecule type" value="Genomic_DNA"/>
</dbReference>
<evidence type="ECO:0000256" key="5">
    <source>
        <dbReference type="ARBA" id="ARBA00023157"/>
    </source>
</evidence>
<comment type="caution">
    <text evidence="10">The sequence shown here is derived from an EMBL/GenBank/DDBJ whole genome shotgun (WGS) entry which is preliminary data.</text>
</comment>
<protein>
    <submittedName>
        <fullName evidence="10">MICOS complex subunit MIC19</fullName>
    </submittedName>
</protein>
<gene>
    <name evidence="10" type="ORF">Baya_8007</name>
</gene>
<dbReference type="AlphaFoldDB" id="A0A556U409"/>
<evidence type="ECO:0000313" key="11">
    <source>
        <dbReference type="Proteomes" id="UP000319801"/>
    </source>
</evidence>
<evidence type="ECO:0000256" key="9">
    <source>
        <dbReference type="SAM" id="MobiDB-lite"/>
    </source>
</evidence>
<evidence type="ECO:0000256" key="3">
    <source>
        <dbReference type="ARBA" id="ARBA00023128"/>
    </source>
</evidence>
<keyword evidence="3" id="KW-0496">Mitochondrion</keyword>
<organism evidence="10 11">
    <name type="scientific">Bagarius yarrelli</name>
    <name type="common">Goonch</name>
    <name type="synonym">Bagrus yarrelli</name>
    <dbReference type="NCBI Taxonomy" id="175774"/>
    <lineage>
        <taxon>Eukaryota</taxon>
        <taxon>Metazoa</taxon>
        <taxon>Chordata</taxon>
        <taxon>Craniata</taxon>
        <taxon>Vertebrata</taxon>
        <taxon>Euteleostomi</taxon>
        <taxon>Actinopterygii</taxon>
        <taxon>Neopterygii</taxon>
        <taxon>Teleostei</taxon>
        <taxon>Ostariophysi</taxon>
        <taxon>Siluriformes</taxon>
        <taxon>Sisoridae</taxon>
        <taxon>Sisorinae</taxon>
        <taxon>Bagarius</taxon>
    </lineage>
</organism>
<feature type="coiled-coil region" evidence="8">
    <location>
        <begin position="362"/>
        <end position="411"/>
    </location>
</feature>
<keyword evidence="1" id="KW-0519">Myristate</keyword>
<evidence type="ECO:0000256" key="4">
    <source>
        <dbReference type="ARBA" id="ARBA00023136"/>
    </source>
</evidence>
<dbReference type="OrthoDB" id="9944291at2759"/>
<keyword evidence="5" id="KW-1015">Disulfide bond</keyword>
<evidence type="ECO:0000256" key="1">
    <source>
        <dbReference type="ARBA" id="ARBA00022707"/>
    </source>
</evidence>